<dbReference type="GeneID" id="25317820"/>
<evidence type="ECO:0000256" key="1">
    <source>
        <dbReference type="SAM" id="MobiDB-lite"/>
    </source>
</evidence>
<comment type="caution">
    <text evidence="2">The sequence shown here is derived from an EMBL/GenBank/DDBJ whole genome shotgun (WGS) entry which is preliminary data.</text>
</comment>
<evidence type="ECO:0000313" key="2">
    <source>
        <dbReference type="EMBL" id="KKA20488.1"/>
    </source>
</evidence>
<name>A0A0F4YS82_RASE3</name>
<feature type="compositionally biased region" description="Acidic residues" evidence="1">
    <location>
        <begin position="71"/>
        <end position="82"/>
    </location>
</feature>
<dbReference type="OrthoDB" id="5418367at2759"/>
<evidence type="ECO:0000313" key="3">
    <source>
        <dbReference type="Proteomes" id="UP000053958"/>
    </source>
</evidence>
<protein>
    <submittedName>
        <fullName evidence="2">Uncharacterized protein</fullName>
    </submittedName>
</protein>
<sequence>MLAGKTNGTLKKWLTKSWVDVQLVILVDINEDEKLRKTYQQTPGSLSRVAKLLKDYGNAKGKAAHQQGESETGESETEEEIESDKSIKQHIVVEDWVGPITVNLEFWEPGPSGPQKRGSSLYYDTIPEFDSSRKAYLEMDSFRKYLSVGIKKLAFFFVQ</sequence>
<keyword evidence="3" id="KW-1185">Reference proteome</keyword>
<organism evidence="2 3">
    <name type="scientific">Rasamsonia emersonii (strain ATCC 16479 / CBS 393.64 / IMI 116815)</name>
    <dbReference type="NCBI Taxonomy" id="1408163"/>
    <lineage>
        <taxon>Eukaryota</taxon>
        <taxon>Fungi</taxon>
        <taxon>Dikarya</taxon>
        <taxon>Ascomycota</taxon>
        <taxon>Pezizomycotina</taxon>
        <taxon>Eurotiomycetes</taxon>
        <taxon>Eurotiomycetidae</taxon>
        <taxon>Eurotiales</taxon>
        <taxon>Trichocomaceae</taxon>
        <taxon>Rasamsonia</taxon>
    </lineage>
</organism>
<dbReference type="RefSeq" id="XP_013327100.1">
    <property type="nucleotide sequence ID" value="XM_013471646.1"/>
</dbReference>
<proteinExistence type="predicted"/>
<feature type="region of interest" description="Disordered" evidence="1">
    <location>
        <begin position="58"/>
        <end position="85"/>
    </location>
</feature>
<dbReference type="EMBL" id="LASV01000254">
    <property type="protein sequence ID" value="KKA20488.1"/>
    <property type="molecule type" value="Genomic_DNA"/>
</dbReference>
<gene>
    <name evidence="2" type="ORF">T310_5476</name>
</gene>
<reference evidence="2 3" key="1">
    <citation type="submission" date="2015-04" db="EMBL/GenBank/DDBJ databases">
        <authorList>
            <person name="Heijne W.H."/>
            <person name="Fedorova N.D."/>
            <person name="Nierman W.C."/>
            <person name="Vollebregt A.W."/>
            <person name="Zhao Z."/>
            <person name="Wu L."/>
            <person name="Kumar M."/>
            <person name="Stam H."/>
            <person name="van den Berg M.A."/>
            <person name="Pel H.J."/>
        </authorList>
    </citation>
    <scope>NUCLEOTIDE SEQUENCE [LARGE SCALE GENOMIC DNA]</scope>
    <source>
        <strain evidence="2 3">CBS 393.64</strain>
    </source>
</reference>
<dbReference type="AlphaFoldDB" id="A0A0F4YS82"/>
<accession>A0A0F4YS82</accession>
<dbReference type="Proteomes" id="UP000053958">
    <property type="component" value="Unassembled WGS sequence"/>
</dbReference>